<comment type="catalytic activity">
    <reaction evidence="10">
        <text>5-amino-1-(5-phospho-beta-D-ribosyl)imidazole + S-adenosyl-L-methionine = 4-amino-2-methyl-5-(phosphooxymethyl)pyrimidine + CO + 5'-deoxyadenosine + formate + L-methionine + 3 H(+)</text>
        <dbReference type="Rhea" id="RHEA:24840"/>
        <dbReference type="ChEBI" id="CHEBI:15378"/>
        <dbReference type="ChEBI" id="CHEBI:15740"/>
        <dbReference type="ChEBI" id="CHEBI:17245"/>
        <dbReference type="ChEBI" id="CHEBI:17319"/>
        <dbReference type="ChEBI" id="CHEBI:57844"/>
        <dbReference type="ChEBI" id="CHEBI:58354"/>
        <dbReference type="ChEBI" id="CHEBI:59789"/>
        <dbReference type="ChEBI" id="CHEBI:137981"/>
        <dbReference type="EC" id="4.1.99.17"/>
    </reaction>
</comment>
<keyword evidence="4 10" id="KW-0479">Metal-binding</keyword>
<keyword evidence="12" id="KW-1185">Reference proteome</keyword>
<accession>A0A845LB70</accession>
<dbReference type="PANTHER" id="PTHR30557">
    <property type="entry name" value="THIAMINE BIOSYNTHESIS PROTEIN THIC"/>
    <property type="match status" value="1"/>
</dbReference>
<comment type="cofactor">
    <cofactor evidence="10">
        <name>[4Fe-4S] cluster</name>
        <dbReference type="ChEBI" id="CHEBI:49883"/>
    </cofactor>
    <text evidence="10">Binds 1 [4Fe-4S] cluster per subunit. The cluster is coordinated with 3 cysteines and an exchangeable S-adenosyl-L-methionine.</text>
</comment>
<organism evidence="11 12">
    <name type="scientific">Heliomicrobium gestii</name>
    <name type="common">Heliobacterium gestii</name>
    <dbReference type="NCBI Taxonomy" id="2699"/>
    <lineage>
        <taxon>Bacteria</taxon>
        <taxon>Bacillati</taxon>
        <taxon>Bacillota</taxon>
        <taxon>Clostridia</taxon>
        <taxon>Eubacteriales</taxon>
        <taxon>Heliobacteriaceae</taxon>
        <taxon>Heliomicrobium</taxon>
    </lineage>
</organism>
<proteinExistence type="inferred from homology"/>
<name>A0A845LB70_HELGE</name>
<dbReference type="EMBL" id="WXEX01000011">
    <property type="protein sequence ID" value="MZP43912.1"/>
    <property type="molecule type" value="Genomic_DNA"/>
</dbReference>
<evidence type="ECO:0000256" key="2">
    <source>
        <dbReference type="ARBA" id="ARBA00022485"/>
    </source>
</evidence>
<feature type="binding site" evidence="10">
    <location>
        <position position="336"/>
    </location>
    <ligand>
        <name>Zn(2+)</name>
        <dbReference type="ChEBI" id="CHEBI:29105"/>
    </ligand>
</feature>
<keyword evidence="6 10" id="KW-0784">Thiamine biosynthesis</keyword>
<dbReference type="InterPro" id="IPR002817">
    <property type="entry name" value="ThiC/BzaA/B"/>
</dbReference>
<feature type="binding site" evidence="10">
    <location>
        <position position="295"/>
    </location>
    <ligand>
        <name>substrate</name>
    </ligand>
</feature>
<dbReference type="Proteomes" id="UP000471031">
    <property type="component" value="Unassembled WGS sequence"/>
</dbReference>
<reference evidence="11 12" key="1">
    <citation type="submission" date="2020-01" db="EMBL/GenBank/DDBJ databases">
        <title>Whole genome sequence of Heliobacterium gestii DSM 11169.</title>
        <authorList>
            <person name="Kyndt J.A."/>
            <person name="Meyer T.E."/>
        </authorList>
    </citation>
    <scope>NUCLEOTIDE SEQUENCE [LARGE SCALE GENOMIC DNA]</scope>
    <source>
        <strain evidence="11 12">DSM 11169</strain>
    </source>
</reference>
<keyword evidence="8 10" id="KW-0411">Iron-sulfur</keyword>
<keyword evidence="2 10" id="KW-0004">4Fe-4S</keyword>
<comment type="caution">
    <text evidence="10">Lacks conserved residue(s) required for the propagation of feature annotation.</text>
</comment>
<dbReference type="InterPro" id="IPR037509">
    <property type="entry name" value="ThiC"/>
</dbReference>
<gene>
    <name evidence="11" type="primary">bzaB</name>
    <name evidence="10" type="synonym">thiC</name>
    <name evidence="11" type="ORF">GTO89_12815</name>
</gene>
<evidence type="ECO:0000256" key="5">
    <source>
        <dbReference type="ARBA" id="ARBA00022833"/>
    </source>
</evidence>
<dbReference type="HAMAP" id="MF_00089">
    <property type="entry name" value="ThiC"/>
    <property type="match status" value="1"/>
</dbReference>
<dbReference type="Gene3D" id="3.20.20.540">
    <property type="entry name" value="Radical SAM ThiC family, central domain"/>
    <property type="match status" value="1"/>
</dbReference>
<feature type="binding site" evidence="10">
    <location>
        <begin position="229"/>
        <end position="232"/>
    </location>
    <ligand>
        <name>substrate</name>
    </ligand>
</feature>
<evidence type="ECO:0000256" key="10">
    <source>
        <dbReference type="HAMAP-Rule" id="MF_00089"/>
    </source>
</evidence>
<dbReference type="GO" id="GO:0009228">
    <property type="term" value="P:thiamine biosynthetic process"/>
    <property type="evidence" value="ECO:0007669"/>
    <property type="project" value="UniProtKB-UniRule"/>
</dbReference>
<dbReference type="PANTHER" id="PTHR30557:SF1">
    <property type="entry name" value="PHOSPHOMETHYLPYRIMIDINE SYNTHASE, CHLOROPLASTIC"/>
    <property type="match status" value="1"/>
</dbReference>
<comment type="function">
    <text evidence="1 10">Catalyzes the synthesis of the hydroxymethylpyrimidine phosphate (HMP-P) moiety of thiamine from aminoimidazole ribotide (AIR) in a radical S-adenosyl-L-methionine (SAM)-dependent reaction.</text>
</comment>
<dbReference type="UniPathway" id="UPA00060"/>
<evidence type="ECO:0000256" key="4">
    <source>
        <dbReference type="ARBA" id="ARBA00022723"/>
    </source>
</evidence>
<evidence type="ECO:0000256" key="3">
    <source>
        <dbReference type="ARBA" id="ARBA00022691"/>
    </source>
</evidence>
<comment type="pathway">
    <text evidence="10">Cofactor biosynthesis; thiamine diphosphate biosynthesis.</text>
</comment>
<dbReference type="EC" id="4.1.99.17" evidence="10"/>
<feature type="binding site" evidence="10">
    <location>
        <position position="419"/>
    </location>
    <ligand>
        <name>[4Fe-4S] cluster</name>
        <dbReference type="ChEBI" id="CHEBI:49883"/>
        <note>4Fe-4S-S-AdoMet</note>
    </ligand>
</feature>
<feature type="binding site" evidence="10">
    <location>
        <position position="268"/>
    </location>
    <ligand>
        <name>substrate</name>
    </ligand>
</feature>
<comment type="similarity">
    <text evidence="10">Belongs to the ThiC family.</text>
</comment>
<dbReference type="RefSeq" id="WP_161262481.1">
    <property type="nucleotide sequence ID" value="NZ_JAFBDC010000010.1"/>
</dbReference>
<dbReference type="GO" id="GO:0008270">
    <property type="term" value="F:zinc ion binding"/>
    <property type="evidence" value="ECO:0007669"/>
    <property type="project" value="UniProtKB-UniRule"/>
</dbReference>
<evidence type="ECO:0000256" key="1">
    <source>
        <dbReference type="ARBA" id="ARBA00003175"/>
    </source>
</evidence>
<evidence type="ECO:0000256" key="9">
    <source>
        <dbReference type="ARBA" id="ARBA00023239"/>
    </source>
</evidence>
<dbReference type="GO" id="GO:0070284">
    <property type="term" value="F:phosphomethylpyrimidine synthase activity"/>
    <property type="evidence" value="ECO:0007669"/>
    <property type="project" value="UniProtKB-EC"/>
</dbReference>
<dbReference type="InterPro" id="IPR038521">
    <property type="entry name" value="ThiC/Bza_core_dom"/>
</dbReference>
<dbReference type="SFLD" id="SFLDS00113">
    <property type="entry name" value="Radical_SAM_Phosphomethylpyrim"/>
    <property type="match status" value="1"/>
</dbReference>
<dbReference type="GO" id="GO:0051539">
    <property type="term" value="F:4 iron, 4 sulfur cluster binding"/>
    <property type="evidence" value="ECO:0007669"/>
    <property type="project" value="UniProtKB-KW"/>
</dbReference>
<keyword evidence="3 10" id="KW-0949">S-adenosyl-L-methionine</keyword>
<dbReference type="SFLD" id="SFLDF00407">
    <property type="entry name" value="phosphomethylpyrimidine_syntha"/>
    <property type="match status" value="1"/>
</dbReference>
<dbReference type="SFLD" id="SFLDG01114">
    <property type="entry name" value="phosphomethylpyrimidine_syntha"/>
    <property type="match status" value="1"/>
</dbReference>
<keyword evidence="5 10" id="KW-0862">Zinc</keyword>
<evidence type="ECO:0000313" key="11">
    <source>
        <dbReference type="EMBL" id="MZP43912.1"/>
    </source>
</evidence>
<protein>
    <recommendedName>
        <fullName evidence="10">Phosphomethylpyrimidine synthase</fullName>
        <ecNumber evidence="10">4.1.99.17</ecNumber>
    </recommendedName>
    <alternativeName>
        <fullName evidence="10">Hydroxymethylpyrimidine phosphate synthase</fullName>
        <shortName evidence="10">HMP-P synthase</shortName>
        <shortName evidence="10">HMP-phosphate synthase</shortName>
        <shortName evidence="10">HMPP synthase</shortName>
    </alternativeName>
    <alternativeName>
        <fullName evidence="10">Thiamine biosynthesis protein ThiC</fullName>
    </alternativeName>
</protein>
<feature type="binding site" evidence="10">
    <location>
        <position position="412"/>
    </location>
    <ligand>
        <name>[4Fe-4S] cluster</name>
        <dbReference type="ChEBI" id="CHEBI:49883"/>
        <note>4Fe-4S-S-AdoMet</note>
    </ligand>
</feature>
<dbReference type="GO" id="GO:0005829">
    <property type="term" value="C:cytosol"/>
    <property type="evidence" value="ECO:0007669"/>
    <property type="project" value="TreeGrafter"/>
</dbReference>
<evidence type="ECO:0000256" key="6">
    <source>
        <dbReference type="ARBA" id="ARBA00022977"/>
    </source>
</evidence>
<dbReference type="AlphaFoldDB" id="A0A845LB70"/>
<comment type="caution">
    <text evidence="11">The sequence shown here is derived from an EMBL/GenBank/DDBJ whole genome shotgun (WGS) entry which is preliminary data.</text>
</comment>
<dbReference type="NCBIfam" id="TIGR04386">
    <property type="entry name" value="ThiC_like_1"/>
    <property type="match status" value="1"/>
</dbReference>
<feature type="binding site" evidence="10">
    <location>
        <begin position="188"/>
        <end position="190"/>
    </location>
    <ligand>
        <name>substrate</name>
    </ligand>
</feature>
<dbReference type="GO" id="GO:0009229">
    <property type="term" value="P:thiamine diphosphate biosynthetic process"/>
    <property type="evidence" value="ECO:0007669"/>
    <property type="project" value="UniProtKB-UniRule"/>
</dbReference>
<evidence type="ECO:0000313" key="12">
    <source>
        <dbReference type="Proteomes" id="UP000471031"/>
    </source>
</evidence>
<keyword evidence="9 10" id="KW-0456">Lyase</keyword>
<dbReference type="OrthoDB" id="9805897at2"/>
<evidence type="ECO:0000256" key="7">
    <source>
        <dbReference type="ARBA" id="ARBA00023004"/>
    </source>
</evidence>
<feature type="binding site" evidence="10">
    <location>
        <position position="415"/>
    </location>
    <ligand>
        <name>[4Fe-4S] cluster</name>
        <dbReference type="ChEBI" id="CHEBI:49883"/>
        <note>4Fe-4S-S-AdoMet</note>
    </ligand>
</feature>
<feature type="binding site" evidence="10">
    <location>
        <position position="127"/>
    </location>
    <ligand>
        <name>substrate</name>
    </ligand>
</feature>
<evidence type="ECO:0000256" key="8">
    <source>
        <dbReference type="ARBA" id="ARBA00023014"/>
    </source>
</evidence>
<feature type="binding site" evidence="10">
    <location>
        <position position="98"/>
    </location>
    <ligand>
        <name>substrate</name>
    </ligand>
</feature>
<dbReference type="NCBIfam" id="TIGR00190">
    <property type="entry name" value="thiC"/>
    <property type="match status" value="1"/>
</dbReference>
<feature type="binding site" evidence="10">
    <location>
        <position position="272"/>
    </location>
    <ligand>
        <name>Zn(2+)</name>
        <dbReference type="ChEBI" id="CHEBI:29105"/>
    </ligand>
</feature>
<sequence length="436" mass="47079">MTKKTQAEFARNGIITAQMEYVANREKVSPERIRQAIAEGTMVILGNNSRPNVDPVAVGKGIRTKVNASVGSSSDLMESEGELDKLRAAEKAGADTIMDLSSGGDIEGFLRQTIASTGLPVGTVPLYQVAKEAIERYGSVVALTEEDIFTAIERHAEAGVDFMALHCALNMDVIDRLRRQGRVTDIVSRGGAFMTGWMLHHGRENPLYARFDRVLEIAKRYDITLSIGDAIRPGAIADSLDRAQIQGLILVGELVQRALEAGVQVMVEGPGHVPAHHIQTTIQMQKQLCHQVPYFVLGTLVTDIAAGYDHISSAIGATMATMAGADFICYVTPAEHLRLPTAEDVHQGVIAARIATHAGDIAKGIPGAADWDLEMSRARKALDWRRQIELSIDPDHARQVRSARNADDAPACSMCGELCAMKVVSQYLGSDAVEGC</sequence>
<feature type="binding site" evidence="10">
    <location>
        <position position="166"/>
    </location>
    <ligand>
        <name>substrate</name>
    </ligand>
</feature>
<dbReference type="NCBIfam" id="NF009895">
    <property type="entry name" value="PRK13352.1"/>
    <property type="match status" value="1"/>
</dbReference>
<dbReference type="Gene3D" id="6.10.250.620">
    <property type="match status" value="1"/>
</dbReference>
<dbReference type="Pfam" id="PF01964">
    <property type="entry name" value="ThiC_Rad_SAM"/>
    <property type="match status" value="1"/>
</dbReference>
<keyword evidence="7 10" id="KW-0408">Iron</keyword>